<dbReference type="InterPro" id="IPR015421">
    <property type="entry name" value="PyrdxlP-dep_Trfase_major"/>
</dbReference>
<proteinExistence type="inferred from homology"/>
<dbReference type="InterPro" id="IPR015424">
    <property type="entry name" value="PyrdxlP-dep_Trfase"/>
</dbReference>
<dbReference type="EMBL" id="DVMR01000033">
    <property type="protein sequence ID" value="HIU43346.1"/>
    <property type="molecule type" value="Genomic_DNA"/>
</dbReference>
<feature type="domain" description="Aminotransferase class I/classII large" evidence="12">
    <location>
        <begin position="43"/>
        <end position="384"/>
    </location>
</feature>
<dbReference type="GO" id="GO:0008710">
    <property type="term" value="F:8-amino-7-oxononanoate synthase activity"/>
    <property type="evidence" value="ECO:0007669"/>
    <property type="project" value="UniProtKB-EC"/>
</dbReference>
<comment type="catalytic activity">
    <reaction evidence="9">
        <text>6-carboxyhexanoyl-[ACP] + L-alanine + H(+) = (8S)-8-amino-7-oxononanoate + holo-[ACP] + CO2</text>
        <dbReference type="Rhea" id="RHEA:42288"/>
        <dbReference type="Rhea" id="RHEA-COMP:9685"/>
        <dbReference type="Rhea" id="RHEA-COMP:9955"/>
        <dbReference type="ChEBI" id="CHEBI:15378"/>
        <dbReference type="ChEBI" id="CHEBI:16526"/>
        <dbReference type="ChEBI" id="CHEBI:57972"/>
        <dbReference type="ChEBI" id="CHEBI:64479"/>
        <dbReference type="ChEBI" id="CHEBI:78846"/>
        <dbReference type="ChEBI" id="CHEBI:149468"/>
        <dbReference type="EC" id="2.3.1.47"/>
    </reaction>
</comment>
<protein>
    <recommendedName>
        <fullName evidence="10">2-amino-3-ketobutyrate coenzyme A ligase</fullName>
        <shortName evidence="10">AKB ligase</shortName>
        <ecNumber evidence="10">2.3.1.29</ecNumber>
    </recommendedName>
    <alternativeName>
        <fullName evidence="10">Glycine acetyltransferase</fullName>
    </alternativeName>
</protein>
<dbReference type="NCBIfam" id="NF005394">
    <property type="entry name" value="PRK06939.1"/>
    <property type="match status" value="1"/>
</dbReference>
<dbReference type="NCBIfam" id="TIGR01822">
    <property type="entry name" value="2am3keto_CoA"/>
    <property type="match status" value="1"/>
</dbReference>
<dbReference type="CDD" id="cd06454">
    <property type="entry name" value="KBL_like"/>
    <property type="match status" value="1"/>
</dbReference>
<keyword evidence="7 10" id="KW-0663">Pyridoxal phosphate</keyword>
<dbReference type="InterPro" id="IPR015422">
    <property type="entry name" value="PyrdxlP-dep_Trfase_small"/>
</dbReference>
<evidence type="ECO:0000256" key="3">
    <source>
        <dbReference type="ARBA" id="ARBA00010008"/>
    </source>
</evidence>
<feature type="binding site" description="in other chain" evidence="10">
    <location>
        <begin position="209"/>
        <end position="212"/>
    </location>
    <ligand>
        <name>pyridoxal 5'-phosphate</name>
        <dbReference type="ChEBI" id="CHEBI:597326"/>
        <note>ligand shared between dimeric partners</note>
    </ligand>
</feature>
<evidence type="ECO:0000256" key="8">
    <source>
        <dbReference type="ARBA" id="ARBA00023315"/>
    </source>
</evidence>
<dbReference type="Gene3D" id="3.90.1150.10">
    <property type="entry name" value="Aspartate Aminotransferase, domain 1"/>
    <property type="match status" value="1"/>
</dbReference>
<dbReference type="Gene3D" id="3.40.640.10">
    <property type="entry name" value="Type I PLP-dependent aspartate aminotransferase-like (Major domain)"/>
    <property type="match status" value="1"/>
</dbReference>
<feature type="coiled-coil region" evidence="11">
    <location>
        <begin position="150"/>
        <end position="177"/>
    </location>
</feature>
<feature type="binding site" evidence="10">
    <location>
        <position position="135"/>
    </location>
    <ligand>
        <name>substrate</name>
    </ligand>
</feature>
<evidence type="ECO:0000256" key="1">
    <source>
        <dbReference type="ARBA" id="ARBA00002513"/>
    </source>
</evidence>
<comment type="function">
    <text evidence="1">Catalyzes the decarboxylative condensation of pimeloyl-[acyl-carrier protein] and L-alanine to produce 8-amino-7-oxononanoate (AON), [acyl-carrier protein], and carbon dioxide.</text>
</comment>
<reference evidence="13" key="1">
    <citation type="submission" date="2020-10" db="EMBL/GenBank/DDBJ databases">
        <authorList>
            <person name="Gilroy R."/>
        </authorList>
    </citation>
    <scope>NUCLEOTIDE SEQUENCE</scope>
    <source>
        <strain evidence="13">CHK191-8634</strain>
    </source>
</reference>
<evidence type="ECO:0000313" key="14">
    <source>
        <dbReference type="Proteomes" id="UP000824073"/>
    </source>
</evidence>
<dbReference type="PROSITE" id="PS00599">
    <property type="entry name" value="AA_TRANSFER_CLASS_2"/>
    <property type="match status" value="1"/>
</dbReference>
<gene>
    <name evidence="10" type="primary">kbl</name>
    <name evidence="13" type="ORF">IAB67_03505</name>
</gene>
<dbReference type="HAMAP" id="MF_00985">
    <property type="entry name" value="2am3keto_CoA_ligase"/>
    <property type="match status" value="1"/>
</dbReference>
<dbReference type="FunFam" id="3.40.640.10:FF:000006">
    <property type="entry name" value="5-aminolevulinate synthase, mitochondrial"/>
    <property type="match status" value="1"/>
</dbReference>
<dbReference type="InterPro" id="IPR050087">
    <property type="entry name" value="AON_synthase_class-II"/>
</dbReference>
<accession>A0A9D1LLG9</accession>
<comment type="catalytic activity">
    <reaction evidence="10">
        <text>glycine + acetyl-CoA = (2S)-2-amino-3-oxobutanoate + CoA</text>
        <dbReference type="Rhea" id="RHEA:20736"/>
        <dbReference type="ChEBI" id="CHEBI:57287"/>
        <dbReference type="ChEBI" id="CHEBI:57288"/>
        <dbReference type="ChEBI" id="CHEBI:57305"/>
        <dbReference type="ChEBI" id="CHEBI:78948"/>
        <dbReference type="EC" id="2.3.1.29"/>
    </reaction>
</comment>
<feature type="binding site" evidence="10">
    <location>
        <begin position="273"/>
        <end position="274"/>
    </location>
    <ligand>
        <name>pyridoxal 5'-phosphate</name>
        <dbReference type="ChEBI" id="CHEBI:597326"/>
        <note>ligand shared between dimeric partners</note>
    </ligand>
</feature>
<dbReference type="AlphaFoldDB" id="A0A9D1LLG9"/>
<dbReference type="FunFam" id="3.90.1150.10:FF:000004">
    <property type="entry name" value="2-amino-3-ketobutyrate coenzyme A ligase"/>
    <property type="match status" value="1"/>
</dbReference>
<keyword evidence="8 10" id="KW-0012">Acyltransferase</keyword>
<keyword evidence="5 10" id="KW-0808">Transferase</keyword>
<evidence type="ECO:0000256" key="7">
    <source>
        <dbReference type="ARBA" id="ARBA00022898"/>
    </source>
</evidence>
<dbReference type="InterPro" id="IPR011282">
    <property type="entry name" value="2am3keto_CoA_ligase"/>
</dbReference>
<keyword evidence="11" id="KW-0175">Coiled coil</keyword>
<dbReference type="GO" id="GO:0019518">
    <property type="term" value="P:L-threonine catabolic process to glycine"/>
    <property type="evidence" value="ECO:0007669"/>
    <property type="project" value="UniProtKB-UniRule"/>
</dbReference>
<comment type="cofactor">
    <cofactor evidence="10">
        <name>pyridoxal 5'-phosphate</name>
        <dbReference type="ChEBI" id="CHEBI:597326"/>
    </cofactor>
    <text evidence="10">Binds 1 pyridoxal phosphate per subunit.</text>
</comment>
<sequence length="395" mass="43500">MKDALKIYQKELESIRESGTYKDERIITTPQKARIDTTKANGVLNMCANNYLGLSNNPELIKAAKDSYDKWGFGLSSVRFICGTQGIHKELEKKISTFLGMDDTILYSSCFDANGGLFETLLTAEDAVISDELNHASIIDGVRLCKAKRFRYKNNNMEDLEAQLKAADEQGARIKLIATDGVFSMDGYIANLVGICDLADKYNALVMVDDSHAVGFMGAHGRGTPEHCGVMDRVDIITGTLGKALGGASGGYTSARQEIVDLLRQRSRPYLFSNTLAPAIAAASIKVFDMLSESTALRDKVHENARYFRAEMEKAGFDLLPGEHPIVPVMLYDAKIANEFAARMLDKGVYVVGFCYPVVPKGRDRIRTQISAGHTKEDLDFAVQCFKEVKAEMGL</sequence>
<evidence type="ECO:0000256" key="6">
    <source>
        <dbReference type="ARBA" id="ARBA00022756"/>
    </source>
</evidence>
<dbReference type="InterPro" id="IPR001917">
    <property type="entry name" value="Aminotrans_II_pyridoxalP_BS"/>
</dbReference>
<comment type="pathway">
    <text evidence="2">Cofactor biosynthesis; biotin biosynthesis.</text>
</comment>
<name>A0A9D1LLG9_9CLOT</name>
<evidence type="ECO:0000256" key="9">
    <source>
        <dbReference type="ARBA" id="ARBA00047715"/>
    </source>
</evidence>
<comment type="caution">
    <text evidence="13">The sequence shown here is derived from an EMBL/GenBank/DDBJ whole genome shotgun (WGS) entry which is preliminary data.</text>
</comment>
<feature type="modified residue" description="N6-(pyridoxal phosphate)lysine" evidence="10">
    <location>
        <position position="243"/>
    </location>
</feature>
<comment type="pathway">
    <text evidence="10">Amino-acid degradation; L-threonine degradation via oxydo-reductase pathway; glycine from L-threonine: step 2/2.</text>
</comment>
<dbReference type="GO" id="GO:0030170">
    <property type="term" value="F:pyridoxal phosphate binding"/>
    <property type="evidence" value="ECO:0007669"/>
    <property type="project" value="UniProtKB-UniRule"/>
</dbReference>
<feature type="binding site" evidence="10">
    <location>
        <position position="367"/>
    </location>
    <ligand>
        <name>substrate</name>
    </ligand>
</feature>
<evidence type="ECO:0000256" key="10">
    <source>
        <dbReference type="HAMAP-Rule" id="MF_00985"/>
    </source>
</evidence>
<feature type="binding site" description="in other chain" evidence="10">
    <location>
        <begin position="240"/>
        <end position="243"/>
    </location>
    <ligand>
        <name>pyridoxal 5'-phosphate</name>
        <dbReference type="ChEBI" id="CHEBI:597326"/>
        <note>ligand shared between dimeric partners</note>
    </ligand>
</feature>
<comment type="similarity">
    <text evidence="3">Belongs to the class-II pyridoxal-phosphate-dependent aminotransferase family. BioF subfamily.</text>
</comment>
<feature type="binding site" description="in other chain" evidence="10">
    <location>
        <begin position="110"/>
        <end position="111"/>
    </location>
    <ligand>
        <name>pyridoxal 5'-phosphate</name>
        <dbReference type="ChEBI" id="CHEBI:597326"/>
        <note>ligand shared between dimeric partners</note>
    </ligand>
</feature>
<feature type="binding site" description="in other chain" evidence="10">
    <location>
        <position position="184"/>
    </location>
    <ligand>
        <name>pyridoxal 5'-phosphate</name>
        <dbReference type="ChEBI" id="CHEBI:597326"/>
        <note>ligand shared between dimeric partners</note>
    </ligand>
</feature>
<dbReference type="Proteomes" id="UP000824073">
    <property type="component" value="Unassembled WGS sequence"/>
</dbReference>
<comment type="function">
    <text evidence="10">Catalyzes the cleavage of 2-amino-3-ketobutyrate to glycine and acetyl-CoA.</text>
</comment>
<dbReference type="Pfam" id="PF00155">
    <property type="entry name" value="Aminotran_1_2"/>
    <property type="match status" value="1"/>
</dbReference>
<reference evidence="13" key="2">
    <citation type="journal article" date="2021" name="PeerJ">
        <title>Extensive microbial diversity within the chicken gut microbiome revealed by metagenomics and culture.</title>
        <authorList>
            <person name="Gilroy R."/>
            <person name="Ravi A."/>
            <person name="Getino M."/>
            <person name="Pursley I."/>
            <person name="Horton D.L."/>
            <person name="Alikhan N.F."/>
            <person name="Baker D."/>
            <person name="Gharbi K."/>
            <person name="Hall N."/>
            <person name="Watson M."/>
            <person name="Adriaenssens E.M."/>
            <person name="Foster-Nyarko E."/>
            <person name="Jarju S."/>
            <person name="Secka A."/>
            <person name="Antonio M."/>
            <person name="Oren A."/>
            <person name="Chaudhuri R.R."/>
            <person name="La Ragione R."/>
            <person name="Hildebrand F."/>
            <person name="Pallen M.J."/>
        </authorList>
    </citation>
    <scope>NUCLEOTIDE SEQUENCE</scope>
    <source>
        <strain evidence="13">CHK191-8634</strain>
    </source>
</reference>
<evidence type="ECO:0000313" key="13">
    <source>
        <dbReference type="EMBL" id="HIU43346.1"/>
    </source>
</evidence>
<evidence type="ECO:0000256" key="11">
    <source>
        <dbReference type="SAM" id="Coils"/>
    </source>
</evidence>
<keyword evidence="6" id="KW-0093">Biotin biosynthesis</keyword>
<dbReference type="GO" id="GO:0009102">
    <property type="term" value="P:biotin biosynthetic process"/>
    <property type="evidence" value="ECO:0007669"/>
    <property type="project" value="UniProtKB-KW"/>
</dbReference>
<evidence type="ECO:0000259" key="12">
    <source>
        <dbReference type="Pfam" id="PF00155"/>
    </source>
</evidence>
<dbReference type="GO" id="GO:0008890">
    <property type="term" value="F:glycine C-acetyltransferase activity"/>
    <property type="evidence" value="ECO:0007669"/>
    <property type="project" value="UniProtKB-UniRule"/>
</dbReference>
<dbReference type="PANTHER" id="PTHR13693">
    <property type="entry name" value="CLASS II AMINOTRANSFERASE/8-AMINO-7-OXONONANOATE SYNTHASE"/>
    <property type="match status" value="1"/>
</dbReference>
<dbReference type="EC" id="2.3.1.29" evidence="10"/>
<organism evidence="13 14">
    <name type="scientific">Candidatus Ventrousia excrementavium</name>
    <dbReference type="NCBI Taxonomy" id="2840961"/>
    <lineage>
        <taxon>Bacteria</taxon>
        <taxon>Bacillati</taxon>
        <taxon>Bacillota</taxon>
        <taxon>Clostridia</taxon>
        <taxon>Eubacteriales</taxon>
        <taxon>Clostridiaceae</taxon>
        <taxon>Clostridiaceae incertae sedis</taxon>
        <taxon>Candidatus Ventrousia</taxon>
    </lineage>
</organism>
<evidence type="ECO:0000256" key="4">
    <source>
        <dbReference type="ARBA" id="ARBA00011738"/>
    </source>
</evidence>
<dbReference type="GO" id="GO:0005829">
    <property type="term" value="C:cytosol"/>
    <property type="evidence" value="ECO:0007669"/>
    <property type="project" value="TreeGrafter"/>
</dbReference>
<evidence type="ECO:0000256" key="2">
    <source>
        <dbReference type="ARBA" id="ARBA00004746"/>
    </source>
</evidence>
<evidence type="ECO:0000256" key="5">
    <source>
        <dbReference type="ARBA" id="ARBA00022679"/>
    </source>
</evidence>
<dbReference type="InterPro" id="IPR004839">
    <property type="entry name" value="Aminotransferase_I/II_large"/>
</dbReference>
<dbReference type="PANTHER" id="PTHR13693:SF102">
    <property type="entry name" value="2-AMINO-3-KETOBUTYRATE COENZYME A LIGASE, MITOCHONDRIAL"/>
    <property type="match status" value="1"/>
</dbReference>
<comment type="subunit">
    <text evidence="4 10">Homodimer.</text>
</comment>
<dbReference type="SUPFAM" id="SSF53383">
    <property type="entry name" value="PLP-dependent transferases"/>
    <property type="match status" value="1"/>
</dbReference>